<dbReference type="eggNOG" id="COG2964">
    <property type="taxonomic scope" value="Bacteria"/>
</dbReference>
<evidence type="ECO:0000313" key="4">
    <source>
        <dbReference type="EMBL" id="ERK05174.1"/>
    </source>
</evidence>
<keyword evidence="6" id="KW-1185">Reference proteome</keyword>
<dbReference type="EMBL" id="AUZJ01000005">
    <property type="protein sequence ID" value="ERF61753.1"/>
    <property type="molecule type" value="Genomic_DNA"/>
</dbReference>
<evidence type="ECO:0000313" key="3">
    <source>
        <dbReference type="EMBL" id="ERF61753.1"/>
    </source>
</evidence>
<comment type="caution">
    <text evidence="3">The sequence shown here is derived from an EMBL/GenBank/DDBJ whole genome shotgun (WGS) entry which is preliminary data.</text>
</comment>
<dbReference type="PANTHER" id="PTHR35568:SF1">
    <property type="entry name" value="TRANSCRIPTIONAL REGULATOR DAUR"/>
    <property type="match status" value="1"/>
</dbReference>
<dbReference type="InterPro" id="IPR039445">
    <property type="entry name" value="DauR-like_HTH"/>
</dbReference>
<dbReference type="Proteomes" id="UP000016412">
    <property type="component" value="Unassembled WGS sequence"/>
</dbReference>
<evidence type="ECO:0000313" key="5">
    <source>
        <dbReference type="Proteomes" id="UP000016412"/>
    </source>
</evidence>
<dbReference type="PANTHER" id="PTHR35568">
    <property type="entry name" value="TRANSCRIPTIONAL REGULATOR DAUR"/>
    <property type="match status" value="1"/>
</dbReference>
<dbReference type="PATRIC" id="fig|1125725.3.peg.243"/>
<reference evidence="5 6" key="1">
    <citation type="submission" date="2013-08" db="EMBL/GenBank/DDBJ databases">
        <authorList>
            <person name="Durkin A.S."/>
            <person name="Haft D.R."/>
            <person name="McCorrison J."/>
            <person name="Torralba M."/>
            <person name="Gillis M."/>
            <person name="Haft D.H."/>
            <person name="Methe B."/>
            <person name="Sutton G."/>
            <person name="Nelson K.E."/>
        </authorList>
    </citation>
    <scope>NUCLEOTIDE SEQUENCE [LARGE SCALE GENOMIC DNA]</scope>
    <source>
        <strain evidence="4 6">ATCC 35536</strain>
        <strain evidence="3 5">VPI DR56BR1116</strain>
    </source>
</reference>
<dbReference type="Pfam" id="PF08348">
    <property type="entry name" value="PAS_6"/>
    <property type="match status" value="1"/>
</dbReference>
<evidence type="ECO:0000259" key="2">
    <source>
        <dbReference type="Pfam" id="PF13309"/>
    </source>
</evidence>
<feature type="domain" description="Transcriptional regulator DauR-like HTH" evidence="2">
    <location>
        <begin position="160"/>
        <end position="217"/>
    </location>
</feature>
<dbReference type="STRING" id="1125725.HMPREF1325_1358"/>
<sequence>MNSILQQYVLLTEFLGHALGPDYEIVLHDLTDKNKSVIAIANNVSGREIGAPLTNFALKIIKEKLYLKQDYCLHYQGVSISGKNLRSCTQFIKENGKLLGMLCINFDDTRYQEFKDTVLHLCHPDHFIEKYYSAETARRGINADSTEKFHNMAEDVAADAIDYEIAKIGVEPERLTAEERIHIIATLEKNGIFLLKGAVNKASIRLQCSQASIYRYISQIRKGKVI</sequence>
<dbReference type="Proteomes" id="UP000016646">
    <property type="component" value="Unassembled WGS sequence"/>
</dbReference>
<proteinExistence type="predicted"/>
<feature type="domain" description="YheO-like" evidence="1">
    <location>
        <begin position="5"/>
        <end position="115"/>
    </location>
</feature>
<evidence type="ECO:0000313" key="6">
    <source>
        <dbReference type="Proteomes" id="UP000016646"/>
    </source>
</evidence>
<dbReference type="OrthoDB" id="9796595at2"/>
<gene>
    <name evidence="4" type="ORF">HMPREF0860_1622</name>
    <name evidence="3" type="ORF">HMPREF1325_1358</name>
</gene>
<organism evidence="3 5">
    <name type="scientific">Treponema socranskii subsp. socranskii VPI DR56BR1116 = ATCC 35536</name>
    <dbReference type="NCBI Taxonomy" id="1125725"/>
    <lineage>
        <taxon>Bacteria</taxon>
        <taxon>Pseudomonadati</taxon>
        <taxon>Spirochaetota</taxon>
        <taxon>Spirochaetia</taxon>
        <taxon>Spirochaetales</taxon>
        <taxon>Treponemataceae</taxon>
        <taxon>Treponema</taxon>
    </lineage>
</organism>
<protein>
    <submittedName>
        <fullName evidence="3">YheO-like protein</fullName>
    </submittedName>
</protein>
<dbReference type="Pfam" id="PF13309">
    <property type="entry name" value="HTH_22"/>
    <property type="match status" value="1"/>
</dbReference>
<name>U1FPF2_TRESO</name>
<evidence type="ECO:0000259" key="1">
    <source>
        <dbReference type="Pfam" id="PF08348"/>
    </source>
</evidence>
<dbReference type="EMBL" id="AVQI01000001">
    <property type="protein sequence ID" value="ERK05174.1"/>
    <property type="molecule type" value="Genomic_DNA"/>
</dbReference>
<dbReference type="InterPro" id="IPR013559">
    <property type="entry name" value="YheO"/>
</dbReference>
<dbReference type="AlphaFoldDB" id="U1FPF2"/>
<accession>U1FPF2</accession>
<dbReference type="RefSeq" id="WP_021329299.1">
    <property type="nucleotide sequence ID" value="NZ_AUZJ01000005.1"/>
</dbReference>
<dbReference type="InterPro" id="IPR039446">
    <property type="entry name" value="DauR-like"/>
</dbReference>